<proteinExistence type="predicted"/>
<keyword evidence="3" id="KW-1185">Reference proteome</keyword>
<dbReference type="Pfam" id="PF14082">
    <property type="entry name" value="SduA_C"/>
    <property type="match status" value="1"/>
</dbReference>
<dbReference type="EMBL" id="JXAK01000121">
    <property type="protein sequence ID" value="KIL35630.1"/>
    <property type="molecule type" value="Genomic_DNA"/>
</dbReference>
<comment type="caution">
    <text evidence="2">The sequence shown here is derived from an EMBL/GenBank/DDBJ whole genome shotgun (WGS) entry which is preliminary data.</text>
</comment>
<feature type="domain" description="Shedu protein SduA C-terminal" evidence="1">
    <location>
        <begin position="222"/>
        <end position="375"/>
    </location>
</feature>
<evidence type="ECO:0000313" key="2">
    <source>
        <dbReference type="EMBL" id="KIL35630.1"/>
    </source>
</evidence>
<evidence type="ECO:0000259" key="1">
    <source>
        <dbReference type="Pfam" id="PF14082"/>
    </source>
</evidence>
<accession>A0ABR5A3P6</accession>
<protein>
    <recommendedName>
        <fullName evidence="1">Shedu protein SduA C-terminal domain-containing protein</fullName>
    </recommendedName>
</protein>
<sequence length="421" mass="49160">MSKNQLVQKSEVYAYHTDLRTIHYKMSSNFITSEIILDGFQTFPTHFYKNGGGFTEYISSFAFTEGLKEYMGVGNSHIQKLTISNNKSTSIRKLKGKFSINLHHDDFEKLFTLCIIGKRKGTSLSINSIAEFFHNRFPAFSKYSPDQKTDSELKKMFLSSLDEGLIDKLSKAEIEKVQEFYEKLLGKNSEKHDFILRNVLKVKQISLDSILDDFSEKLAKKTQESSWQKFFEKNIFIFDSRYIDFLPKFNLKSGRKAEPDFLVYDIYGFVDIYEIKRPDTSLIRYDNSHDNYYWSNEMAEAIGQLEKYIFWATENRTSIQHSIKMDRGQEVSIIKPRGVLVIGTNMELNDSKKREDFKILRASLKNIEIILFDEMFNSLQNLRKVTTNVFPLIRNVQKLTVMVVRILTDIMTRTSIQGKEK</sequence>
<dbReference type="Proteomes" id="UP000031967">
    <property type="component" value="Unassembled WGS sequence"/>
</dbReference>
<evidence type="ECO:0000313" key="3">
    <source>
        <dbReference type="Proteomes" id="UP000031967"/>
    </source>
</evidence>
<reference evidence="2 3" key="1">
    <citation type="submission" date="2014-12" db="EMBL/GenBank/DDBJ databases">
        <title>Draft genome sequence of Paenibacillus kamchatkensis strain B-2647.</title>
        <authorList>
            <person name="Karlyshev A.V."/>
            <person name="Kudryashova E.B."/>
        </authorList>
    </citation>
    <scope>NUCLEOTIDE SEQUENCE [LARGE SCALE GENOMIC DNA]</scope>
    <source>
        <strain evidence="2 3">VKM B-2647</strain>
    </source>
</reference>
<feature type="non-terminal residue" evidence="2">
    <location>
        <position position="421"/>
    </location>
</feature>
<gene>
    <name evidence="2" type="ORF">SD70_32070</name>
</gene>
<dbReference type="InterPro" id="IPR025359">
    <property type="entry name" value="SduA_C"/>
</dbReference>
<organism evidence="2 3">
    <name type="scientific">Gordoniibacillus kamchatkensis</name>
    <dbReference type="NCBI Taxonomy" id="1590651"/>
    <lineage>
        <taxon>Bacteria</taxon>
        <taxon>Bacillati</taxon>
        <taxon>Bacillota</taxon>
        <taxon>Bacilli</taxon>
        <taxon>Bacillales</taxon>
        <taxon>Paenibacillaceae</taxon>
        <taxon>Gordoniibacillus</taxon>
    </lineage>
</organism>
<name>A0ABR5A3P6_9BACL</name>